<accession>A0A0N4Z168</accession>
<evidence type="ECO:0000313" key="3">
    <source>
        <dbReference type="WBParaSite" id="PTRK_0000044400.1"/>
    </source>
</evidence>
<evidence type="ECO:0000313" key="2">
    <source>
        <dbReference type="Proteomes" id="UP000038045"/>
    </source>
</evidence>
<protein>
    <submittedName>
        <fullName evidence="3">Uncharacterized protein</fullName>
    </submittedName>
</protein>
<organism evidence="2 3">
    <name type="scientific">Parastrongyloides trichosuri</name>
    <name type="common">Possum-specific nematode worm</name>
    <dbReference type="NCBI Taxonomy" id="131310"/>
    <lineage>
        <taxon>Eukaryota</taxon>
        <taxon>Metazoa</taxon>
        <taxon>Ecdysozoa</taxon>
        <taxon>Nematoda</taxon>
        <taxon>Chromadorea</taxon>
        <taxon>Rhabditida</taxon>
        <taxon>Tylenchina</taxon>
        <taxon>Panagrolaimomorpha</taxon>
        <taxon>Strongyloidoidea</taxon>
        <taxon>Strongyloididae</taxon>
        <taxon>Parastrongyloides</taxon>
    </lineage>
</organism>
<dbReference type="WBParaSite" id="PTRK_0000044400.1">
    <property type="protein sequence ID" value="PTRK_0000044400.1"/>
    <property type="gene ID" value="PTRK_0000044400"/>
</dbReference>
<keyword evidence="1" id="KW-0732">Signal</keyword>
<feature type="signal peptide" evidence="1">
    <location>
        <begin position="1"/>
        <end position="22"/>
    </location>
</feature>
<proteinExistence type="predicted"/>
<sequence>MKSKIYINIFIILSIFTSGGFSSPPNVLTCDKGKTPISWLWTIGYGILDVGTAGMMPDGPDYCVDYNRTSTIVQVQYHVDLTNTTSNSINLVKHNIFKDSNLTNACNNQDDRIHYCIPYCLNSTLQDIATKNALLYRSARDAATHIFKEMAEDESFAVTVLKVSFDPSDPAKLVQDIFFNPSYCSVYIGMQTIGFPYLYEIQIAKIYNSKSLNNV</sequence>
<dbReference type="Proteomes" id="UP000038045">
    <property type="component" value="Unplaced"/>
</dbReference>
<evidence type="ECO:0000256" key="1">
    <source>
        <dbReference type="SAM" id="SignalP"/>
    </source>
</evidence>
<reference evidence="3" key="1">
    <citation type="submission" date="2017-02" db="UniProtKB">
        <authorList>
            <consortium name="WormBaseParasite"/>
        </authorList>
    </citation>
    <scope>IDENTIFICATION</scope>
</reference>
<dbReference type="AlphaFoldDB" id="A0A0N4Z168"/>
<keyword evidence="2" id="KW-1185">Reference proteome</keyword>
<name>A0A0N4Z168_PARTI</name>
<feature type="chain" id="PRO_5005890941" evidence="1">
    <location>
        <begin position="23"/>
        <end position="215"/>
    </location>
</feature>